<dbReference type="InterPro" id="IPR022357">
    <property type="entry name" value="MIP_CS"/>
</dbReference>
<keyword evidence="6 10" id="KW-1133">Transmembrane helix</keyword>
<feature type="transmembrane region" description="Helical" evidence="10">
    <location>
        <begin position="38"/>
        <end position="61"/>
    </location>
</feature>
<evidence type="ECO:0000256" key="10">
    <source>
        <dbReference type="SAM" id="Phobius"/>
    </source>
</evidence>
<feature type="transmembrane region" description="Helical" evidence="10">
    <location>
        <begin position="155"/>
        <end position="173"/>
    </location>
</feature>
<evidence type="ECO:0000313" key="12">
    <source>
        <dbReference type="EMBL" id="KIM44759.1"/>
    </source>
</evidence>
<dbReference type="InterPro" id="IPR000425">
    <property type="entry name" value="MIP"/>
</dbReference>
<dbReference type="GO" id="GO:0015254">
    <property type="term" value="F:glycerol channel activity"/>
    <property type="evidence" value="ECO:0007669"/>
    <property type="project" value="TreeGrafter"/>
</dbReference>
<evidence type="ECO:0000256" key="2">
    <source>
        <dbReference type="ARBA" id="ARBA00006175"/>
    </source>
</evidence>
<dbReference type="Gene3D" id="1.20.1080.10">
    <property type="entry name" value="Glycerol uptake facilitator protein"/>
    <property type="match status" value="1"/>
</dbReference>
<dbReference type="PROSITE" id="PS00221">
    <property type="entry name" value="MIP"/>
    <property type="match status" value="1"/>
</dbReference>
<evidence type="ECO:0000256" key="3">
    <source>
        <dbReference type="ARBA" id="ARBA00022448"/>
    </source>
</evidence>
<evidence type="ECO:0000256" key="5">
    <source>
        <dbReference type="ARBA" id="ARBA00022737"/>
    </source>
</evidence>
<gene>
    <name evidence="12" type="ORF">M413DRAFT_17714</name>
</gene>
<dbReference type="PANTHER" id="PTHR43829">
    <property type="entry name" value="AQUAPORIN OR AQUAGLYCEROPORIN RELATED"/>
    <property type="match status" value="1"/>
</dbReference>
<sequence>MEYAGEFFGIMILALFGTGANCQVNLSANTNVSATPAGVALGVWVTGGHINPALTLAFAVWRGFPWRKVPGYIVAQLLGGLVGGGIVYGIYIHEIDIVEGGRRIRTSKTARLFGFIPADYLSNVSCFFSEFICTALLMVGVLALTDKRNQLTPGLVPIGLFIVFVGIVSSFGMQTGFAVNPASDLGPRIFTSMVGYGTQVYTIRHQYWVWGPVMATITGAQVGTMLYDVFLFSGDESIVNHL</sequence>
<evidence type="ECO:0000256" key="9">
    <source>
        <dbReference type="RuleBase" id="RU000477"/>
    </source>
</evidence>
<dbReference type="Proteomes" id="UP000053424">
    <property type="component" value="Unassembled WGS sequence"/>
</dbReference>
<keyword evidence="5" id="KW-0677">Repeat</keyword>
<name>A0A0C3CKW0_HEBCY</name>
<dbReference type="InterPro" id="IPR023271">
    <property type="entry name" value="Aquaporin-like"/>
</dbReference>
<dbReference type="Pfam" id="PF00230">
    <property type="entry name" value="MIP"/>
    <property type="match status" value="1"/>
</dbReference>
<evidence type="ECO:0000256" key="1">
    <source>
        <dbReference type="ARBA" id="ARBA00004141"/>
    </source>
</evidence>
<dbReference type="SUPFAM" id="SSF81338">
    <property type="entry name" value="Aquaporin-like"/>
    <property type="match status" value="1"/>
</dbReference>
<dbReference type="GO" id="GO:0005886">
    <property type="term" value="C:plasma membrane"/>
    <property type="evidence" value="ECO:0007669"/>
    <property type="project" value="TreeGrafter"/>
</dbReference>
<evidence type="ECO:0000256" key="11">
    <source>
        <dbReference type="SAM" id="SignalP"/>
    </source>
</evidence>
<dbReference type="STRING" id="686832.A0A0C3CKW0"/>
<keyword evidence="4 9" id="KW-0812">Transmembrane</keyword>
<comment type="catalytic activity">
    <reaction evidence="8">
        <text>H2O(in) = H2O(out)</text>
        <dbReference type="Rhea" id="RHEA:29667"/>
        <dbReference type="ChEBI" id="CHEBI:15377"/>
    </reaction>
</comment>
<organism evidence="12 13">
    <name type="scientific">Hebeloma cylindrosporum</name>
    <dbReference type="NCBI Taxonomy" id="76867"/>
    <lineage>
        <taxon>Eukaryota</taxon>
        <taxon>Fungi</taxon>
        <taxon>Dikarya</taxon>
        <taxon>Basidiomycota</taxon>
        <taxon>Agaricomycotina</taxon>
        <taxon>Agaricomycetes</taxon>
        <taxon>Agaricomycetidae</taxon>
        <taxon>Agaricales</taxon>
        <taxon>Agaricineae</taxon>
        <taxon>Hymenogastraceae</taxon>
        <taxon>Hebeloma</taxon>
    </lineage>
</organism>
<dbReference type="PANTHER" id="PTHR43829:SF9">
    <property type="entry name" value="AQUAPORIN-9"/>
    <property type="match status" value="1"/>
</dbReference>
<dbReference type="AlphaFoldDB" id="A0A0C3CKW0"/>
<evidence type="ECO:0000256" key="8">
    <source>
        <dbReference type="ARBA" id="ARBA00034651"/>
    </source>
</evidence>
<evidence type="ECO:0000256" key="6">
    <source>
        <dbReference type="ARBA" id="ARBA00022989"/>
    </source>
</evidence>
<evidence type="ECO:0000256" key="4">
    <source>
        <dbReference type="ARBA" id="ARBA00022692"/>
    </source>
</evidence>
<feature type="transmembrane region" description="Helical" evidence="10">
    <location>
        <begin position="120"/>
        <end position="143"/>
    </location>
</feature>
<keyword evidence="13" id="KW-1185">Reference proteome</keyword>
<feature type="signal peptide" evidence="11">
    <location>
        <begin position="1"/>
        <end position="22"/>
    </location>
</feature>
<evidence type="ECO:0000256" key="7">
    <source>
        <dbReference type="ARBA" id="ARBA00023136"/>
    </source>
</evidence>
<keyword evidence="11" id="KW-0732">Signal</keyword>
<feature type="chain" id="PRO_5002162661" description="Aquaporin" evidence="11">
    <location>
        <begin position="23"/>
        <end position="242"/>
    </location>
</feature>
<reference evidence="13" key="2">
    <citation type="submission" date="2015-01" db="EMBL/GenBank/DDBJ databases">
        <title>Evolutionary Origins and Diversification of the Mycorrhizal Mutualists.</title>
        <authorList>
            <consortium name="DOE Joint Genome Institute"/>
            <consortium name="Mycorrhizal Genomics Consortium"/>
            <person name="Kohler A."/>
            <person name="Kuo A."/>
            <person name="Nagy L.G."/>
            <person name="Floudas D."/>
            <person name="Copeland A."/>
            <person name="Barry K.W."/>
            <person name="Cichocki N."/>
            <person name="Veneault-Fourrey C."/>
            <person name="LaButti K."/>
            <person name="Lindquist E.A."/>
            <person name="Lipzen A."/>
            <person name="Lundell T."/>
            <person name="Morin E."/>
            <person name="Murat C."/>
            <person name="Riley R."/>
            <person name="Ohm R."/>
            <person name="Sun H."/>
            <person name="Tunlid A."/>
            <person name="Henrissat B."/>
            <person name="Grigoriev I.V."/>
            <person name="Hibbett D.S."/>
            <person name="Martin F."/>
        </authorList>
    </citation>
    <scope>NUCLEOTIDE SEQUENCE [LARGE SCALE GENOMIC DNA]</scope>
    <source>
        <strain evidence="13">h7</strain>
    </source>
</reference>
<reference evidence="12 13" key="1">
    <citation type="submission" date="2014-04" db="EMBL/GenBank/DDBJ databases">
        <authorList>
            <consortium name="DOE Joint Genome Institute"/>
            <person name="Kuo A."/>
            <person name="Gay G."/>
            <person name="Dore J."/>
            <person name="Kohler A."/>
            <person name="Nagy L.G."/>
            <person name="Floudas D."/>
            <person name="Copeland A."/>
            <person name="Barry K.W."/>
            <person name="Cichocki N."/>
            <person name="Veneault-Fourrey C."/>
            <person name="LaButti K."/>
            <person name="Lindquist E.A."/>
            <person name="Lipzen A."/>
            <person name="Lundell T."/>
            <person name="Morin E."/>
            <person name="Murat C."/>
            <person name="Sun H."/>
            <person name="Tunlid A."/>
            <person name="Henrissat B."/>
            <person name="Grigoriev I.V."/>
            <person name="Hibbett D.S."/>
            <person name="Martin F."/>
            <person name="Nordberg H.P."/>
            <person name="Cantor M.N."/>
            <person name="Hua S.X."/>
        </authorList>
    </citation>
    <scope>NUCLEOTIDE SEQUENCE [LARGE SCALE GENOMIC DNA]</scope>
    <source>
        <strain evidence="13">h7</strain>
    </source>
</reference>
<dbReference type="HOGENOM" id="CLU_020019_9_0_1"/>
<feature type="transmembrane region" description="Helical" evidence="10">
    <location>
        <begin position="73"/>
        <end position="92"/>
    </location>
</feature>
<evidence type="ECO:0000313" key="13">
    <source>
        <dbReference type="Proteomes" id="UP000053424"/>
    </source>
</evidence>
<dbReference type="PRINTS" id="PR00783">
    <property type="entry name" value="MINTRINSICP"/>
</dbReference>
<evidence type="ECO:0008006" key="14">
    <source>
        <dbReference type="Google" id="ProtNLM"/>
    </source>
</evidence>
<comment type="similarity">
    <text evidence="2 9">Belongs to the MIP/aquaporin (TC 1.A.8) family.</text>
</comment>
<dbReference type="InterPro" id="IPR050363">
    <property type="entry name" value="MIP/Aquaporin"/>
</dbReference>
<dbReference type="GO" id="GO:0015250">
    <property type="term" value="F:water channel activity"/>
    <property type="evidence" value="ECO:0007669"/>
    <property type="project" value="TreeGrafter"/>
</dbReference>
<proteinExistence type="inferred from homology"/>
<keyword evidence="7 10" id="KW-0472">Membrane</keyword>
<dbReference type="OrthoDB" id="3222at2759"/>
<comment type="subcellular location">
    <subcellularLocation>
        <location evidence="1">Membrane</location>
        <topology evidence="1">Multi-pass membrane protein</topology>
    </subcellularLocation>
</comment>
<protein>
    <recommendedName>
        <fullName evidence="14">Aquaporin</fullName>
    </recommendedName>
</protein>
<dbReference type="EMBL" id="KN831773">
    <property type="protein sequence ID" value="KIM44759.1"/>
    <property type="molecule type" value="Genomic_DNA"/>
</dbReference>
<accession>A0A0C3CKW0</accession>
<keyword evidence="3 9" id="KW-0813">Transport</keyword>